<accession>A0A1H2JW23</accession>
<dbReference type="InterPro" id="IPR044878">
    <property type="entry name" value="UbiA_sf"/>
</dbReference>
<feature type="transmembrane region" description="Helical" evidence="6">
    <location>
        <begin position="131"/>
        <end position="148"/>
    </location>
</feature>
<sequence length="306" mass="35180">MTILLGFKKQIMEYNTSTFQTDLKNYIVLLRPYQWIKNLLLFSPLFFSGNFVNRSLLYITGIGVFVFCLTSGLGYIVNDWIDKENDRFHPIKRHRPFCRGTITGLKAFFLSGCILLIIIICIRLFPFPLEFICYLLAYMILTASYSLYLKQIVILEIFSVAFGFVLRVLAGGAVCNIEISNWLFLTVFFIAMMISIAKRLTELKELGEKNAILHRKSQIGYSLTYLNSMFWTCGSVTLVVYSLYAVEHGSLVIYSVLPASYGIFRFIYLTDLGRGSDPIKTLFSDKQLLLTTLIFLFVLTLVIYWP</sequence>
<evidence type="ECO:0000256" key="5">
    <source>
        <dbReference type="ARBA" id="ARBA00023136"/>
    </source>
</evidence>
<dbReference type="CDD" id="cd13963">
    <property type="entry name" value="PT_UbiA_2"/>
    <property type="match status" value="1"/>
</dbReference>
<evidence type="ECO:0000256" key="2">
    <source>
        <dbReference type="ARBA" id="ARBA00022475"/>
    </source>
</evidence>
<name>A0A1H2JW23_9BACT</name>
<feature type="transmembrane region" description="Helical" evidence="6">
    <location>
        <begin position="153"/>
        <end position="170"/>
    </location>
</feature>
<dbReference type="GO" id="GO:0016765">
    <property type="term" value="F:transferase activity, transferring alkyl or aryl (other than methyl) groups"/>
    <property type="evidence" value="ECO:0007669"/>
    <property type="project" value="InterPro"/>
</dbReference>
<evidence type="ECO:0000313" key="7">
    <source>
        <dbReference type="EMBL" id="SDU60610.1"/>
    </source>
</evidence>
<dbReference type="GO" id="GO:0005886">
    <property type="term" value="C:plasma membrane"/>
    <property type="evidence" value="ECO:0007669"/>
    <property type="project" value="TreeGrafter"/>
</dbReference>
<dbReference type="PANTHER" id="PTHR11048:SF5">
    <property type="entry name" value="DECAPRENYL-PHOSPHATE PHOSPHORIBOSYLTRANSFERASE"/>
    <property type="match status" value="1"/>
</dbReference>
<dbReference type="PANTHER" id="PTHR11048">
    <property type="entry name" value="PRENYLTRANSFERASES"/>
    <property type="match status" value="1"/>
</dbReference>
<evidence type="ECO:0000313" key="8">
    <source>
        <dbReference type="Proteomes" id="UP000199608"/>
    </source>
</evidence>
<feature type="transmembrane region" description="Helical" evidence="6">
    <location>
        <begin position="102"/>
        <end position="125"/>
    </location>
</feature>
<keyword evidence="8" id="KW-1185">Reference proteome</keyword>
<evidence type="ECO:0000256" key="4">
    <source>
        <dbReference type="ARBA" id="ARBA00022989"/>
    </source>
</evidence>
<keyword evidence="5 6" id="KW-0472">Membrane</keyword>
<dbReference type="Gene3D" id="1.10.357.140">
    <property type="entry name" value="UbiA prenyltransferase"/>
    <property type="match status" value="1"/>
</dbReference>
<reference evidence="8" key="1">
    <citation type="submission" date="2016-10" db="EMBL/GenBank/DDBJ databases">
        <authorList>
            <person name="Varghese N."/>
            <person name="Submissions S."/>
        </authorList>
    </citation>
    <scope>NUCLEOTIDE SEQUENCE [LARGE SCALE GENOMIC DNA]</scope>
    <source>
        <strain evidence="8">DSM 3384</strain>
    </source>
</reference>
<dbReference type="EMBL" id="FNLL01000016">
    <property type="protein sequence ID" value="SDU60610.1"/>
    <property type="molecule type" value="Genomic_DNA"/>
</dbReference>
<evidence type="ECO:0000256" key="6">
    <source>
        <dbReference type="SAM" id="Phobius"/>
    </source>
</evidence>
<organism evidence="7 8">
    <name type="scientific">Desulfobacula phenolica</name>
    <dbReference type="NCBI Taxonomy" id="90732"/>
    <lineage>
        <taxon>Bacteria</taxon>
        <taxon>Pseudomonadati</taxon>
        <taxon>Thermodesulfobacteriota</taxon>
        <taxon>Desulfobacteria</taxon>
        <taxon>Desulfobacterales</taxon>
        <taxon>Desulfobacteraceae</taxon>
        <taxon>Desulfobacula</taxon>
    </lineage>
</organism>
<dbReference type="AlphaFoldDB" id="A0A1H2JW23"/>
<feature type="transmembrane region" description="Helical" evidence="6">
    <location>
        <begin position="251"/>
        <end position="268"/>
    </location>
</feature>
<protein>
    <submittedName>
        <fullName evidence="7">4-hydroxybenzoate polyprenyltransferase</fullName>
    </submittedName>
</protein>
<keyword evidence="4 6" id="KW-1133">Transmembrane helix</keyword>
<feature type="transmembrane region" description="Helical" evidence="6">
    <location>
        <begin position="58"/>
        <end position="81"/>
    </location>
</feature>
<proteinExistence type="predicted"/>
<dbReference type="InterPro" id="IPR000537">
    <property type="entry name" value="UbiA_prenyltransferase"/>
</dbReference>
<dbReference type="GO" id="GO:0009247">
    <property type="term" value="P:glycolipid biosynthetic process"/>
    <property type="evidence" value="ECO:0007669"/>
    <property type="project" value="TreeGrafter"/>
</dbReference>
<feature type="transmembrane region" description="Helical" evidence="6">
    <location>
        <begin position="288"/>
        <end position="305"/>
    </location>
</feature>
<evidence type="ECO:0000256" key="1">
    <source>
        <dbReference type="ARBA" id="ARBA00004141"/>
    </source>
</evidence>
<gene>
    <name evidence="7" type="ORF">SAMN04487931_11649</name>
</gene>
<dbReference type="Proteomes" id="UP000199608">
    <property type="component" value="Unassembled WGS sequence"/>
</dbReference>
<feature type="transmembrane region" description="Helical" evidence="6">
    <location>
        <begin position="222"/>
        <end position="245"/>
    </location>
</feature>
<comment type="subcellular location">
    <subcellularLocation>
        <location evidence="1">Membrane</location>
        <topology evidence="1">Multi-pass membrane protein</topology>
    </subcellularLocation>
</comment>
<dbReference type="InterPro" id="IPR039653">
    <property type="entry name" value="Prenyltransferase"/>
</dbReference>
<keyword evidence="7" id="KW-0808">Transferase</keyword>
<feature type="transmembrane region" description="Helical" evidence="6">
    <location>
        <begin position="182"/>
        <end position="201"/>
    </location>
</feature>
<dbReference type="Pfam" id="PF01040">
    <property type="entry name" value="UbiA"/>
    <property type="match status" value="1"/>
</dbReference>
<keyword evidence="2" id="KW-1003">Cell membrane</keyword>
<evidence type="ECO:0000256" key="3">
    <source>
        <dbReference type="ARBA" id="ARBA00022692"/>
    </source>
</evidence>
<keyword evidence="3 6" id="KW-0812">Transmembrane</keyword>